<dbReference type="PANTHER" id="PTHR10972">
    <property type="entry name" value="OXYSTEROL-BINDING PROTEIN-RELATED"/>
    <property type="match status" value="1"/>
</dbReference>
<proteinExistence type="inferred from homology"/>
<dbReference type="EMBL" id="CALTRL010000177">
    <property type="protein sequence ID" value="CAH7666940.1"/>
    <property type="molecule type" value="Genomic_DNA"/>
</dbReference>
<evidence type="ECO:0000256" key="2">
    <source>
        <dbReference type="SAM" id="MobiDB-lite"/>
    </source>
</evidence>
<evidence type="ECO:0000313" key="4">
    <source>
        <dbReference type="Proteomes" id="UP001153365"/>
    </source>
</evidence>
<dbReference type="Proteomes" id="UP001153365">
    <property type="component" value="Unassembled WGS sequence"/>
</dbReference>
<dbReference type="AlphaFoldDB" id="A0AAV0AFN1"/>
<sequence length="262" mass="30173">MPNMYACGILFGKMILELGGESKVQNETNQIFCNVEFKTKEFFGGEYNAIGEKVRDKSGVVGEFFGKWNELMFDASKAQVTQKTVLPESEQDWNKSRRLWSRFTRAIKKKDLDLATEAKTAIEDFQRDQARERVEKEELWEQVFFKHADEVWKPKFELPENCKEGTDLIKKFIFDHHTSIPTSETFDLIKEFNRRGSYRGNSSSSNTPTTATNVNFENNHNNSNHGTKRADHLIRKYSSLSSPGIDVVSIDKIDSSTFQQIS</sequence>
<feature type="compositionally biased region" description="Low complexity" evidence="2">
    <location>
        <begin position="198"/>
        <end position="224"/>
    </location>
</feature>
<name>A0AAV0AFN1_PHAPC</name>
<dbReference type="GO" id="GO:0005829">
    <property type="term" value="C:cytosol"/>
    <property type="evidence" value="ECO:0007669"/>
    <property type="project" value="TreeGrafter"/>
</dbReference>
<dbReference type="GO" id="GO:0032541">
    <property type="term" value="C:cortical endoplasmic reticulum"/>
    <property type="evidence" value="ECO:0007669"/>
    <property type="project" value="TreeGrafter"/>
</dbReference>
<dbReference type="GO" id="GO:0032934">
    <property type="term" value="F:sterol binding"/>
    <property type="evidence" value="ECO:0007669"/>
    <property type="project" value="TreeGrafter"/>
</dbReference>
<protein>
    <submittedName>
        <fullName evidence="3">Uncharacterized protein</fullName>
    </submittedName>
</protein>
<comment type="caution">
    <text evidence="3">The sequence shown here is derived from an EMBL/GenBank/DDBJ whole genome shotgun (WGS) entry which is preliminary data.</text>
</comment>
<dbReference type="Gene3D" id="3.30.70.3490">
    <property type="match status" value="1"/>
</dbReference>
<organism evidence="3 4">
    <name type="scientific">Phakopsora pachyrhizi</name>
    <name type="common">Asian soybean rust disease fungus</name>
    <dbReference type="NCBI Taxonomy" id="170000"/>
    <lineage>
        <taxon>Eukaryota</taxon>
        <taxon>Fungi</taxon>
        <taxon>Dikarya</taxon>
        <taxon>Basidiomycota</taxon>
        <taxon>Pucciniomycotina</taxon>
        <taxon>Pucciniomycetes</taxon>
        <taxon>Pucciniales</taxon>
        <taxon>Phakopsoraceae</taxon>
        <taxon>Phakopsora</taxon>
    </lineage>
</organism>
<dbReference type="Pfam" id="PF01237">
    <property type="entry name" value="Oxysterol_BP"/>
    <property type="match status" value="1"/>
</dbReference>
<evidence type="ECO:0000256" key="1">
    <source>
        <dbReference type="ARBA" id="ARBA00008842"/>
    </source>
</evidence>
<dbReference type="Gene3D" id="2.40.160.120">
    <property type="match status" value="1"/>
</dbReference>
<gene>
    <name evidence="3" type="ORF">PPACK8108_LOCUS1307</name>
</gene>
<reference evidence="3" key="1">
    <citation type="submission" date="2022-06" db="EMBL/GenBank/DDBJ databases">
        <authorList>
            <consortium name="SYNGENTA / RWTH Aachen University"/>
        </authorList>
    </citation>
    <scope>NUCLEOTIDE SEQUENCE</scope>
</reference>
<keyword evidence="4" id="KW-1185">Reference proteome</keyword>
<dbReference type="GO" id="GO:0016020">
    <property type="term" value="C:membrane"/>
    <property type="evidence" value="ECO:0007669"/>
    <property type="project" value="TreeGrafter"/>
</dbReference>
<feature type="region of interest" description="Disordered" evidence="2">
    <location>
        <begin position="197"/>
        <end position="228"/>
    </location>
</feature>
<dbReference type="PANTHER" id="PTHR10972:SF102">
    <property type="entry name" value="OXYSTEROL-BINDING PROTEIN"/>
    <property type="match status" value="1"/>
</dbReference>
<comment type="similarity">
    <text evidence="1">Belongs to the OSBP family.</text>
</comment>
<dbReference type="SUPFAM" id="SSF144000">
    <property type="entry name" value="Oxysterol-binding protein-like"/>
    <property type="match status" value="1"/>
</dbReference>
<dbReference type="InterPro" id="IPR037239">
    <property type="entry name" value="OSBP_sf"/>
</dbReference>
<evidence type="ECO:0000313" key="3">
    <source>
        <dbReference type="EMBL" id="CAH7666940.1"/>
    </source>
</evidence>
<dbReference type="InterPro" id="IPR000648">
    <property type="entry name" value="Oxysterol-bd"/>
</dbReference>
<accession>A0AAV0AFN1</accession>